<gene>
    <name evidence="2" type="ORF">IF651_05570</name>
</gene>
<feature type="domain" description="DUF2087" evidence="1">
    <location>
        <begin position="39"/>
        <end position="108"/>
    </location>
</feature>
<reference evidence="2" key="1">
    <citation type="journal article" date="2018" name="Curr. Microbiol.">
        <title>Cellulosimicrobium arenosum sp. nov., Isolated from Marine Sediment Sand.</title>
        <authorList>
            <person name="Oh M."/>
            <person name="Kim J.H."/>
            <person name="Yoon J.H."/>
            <person name="Schumann P."/>
            <person name="Kim W."/>
        </authorList>
    </citation>
    <scope>NUCLEOTIDE SEQUENCE</scope>
    <source>
        <strain evidence="2">KCTC 49039</strain>
    </source>
</reference>
<reference evidence="2" key="2">
    <citation type="submission" date="2020-09" db="EMBL/GenBank/DDBJ databases">
        <authorList>
            <person name="Yu Y."/>
        </authorList>
    </citation>
    <scope>NUCLEOTIDE SEQUENCE</scope>
    <source>
        <strain evidence="2">KCTC 49039</strain>
    </source>
</reference>
<evidence type="ECO:0000313" key="3">
    <source>
        <dbReference type="Proteomes" id="UP000610846"/>
    </source>
</evidence>
<proteinExistence type="predicted"/>
<dbReference type="EMBL" id="JACYHB010000003">
    <property type="protein sequence ID" value="MBD8078527.1"/>
    <property type="molecule type" value="Genomic_DNA"/>
</dbReference>
<protein>
    <submittedName>
        <fullName evidence="2">DUF2087 domain-containing protein</fullName>
    </submittedName>
</protein>
<dbReference type="Proteomes" id="UP000610846">
    <property type="component" value="Unassembled WGS sequence"/>
</dbReference>
<keyword evidence="3" id="KW-1185">Reference proteome</keyword>
<comment type="caution">
    <text evidence="2">The sequence shown here is derived from an EMBL/GenBank/DDBJ whole genome shotgun (WGS) entry which is preliminary data.</text>
</comment>
<evidence type="ECO:0000259" key="1">
    <source>
        <dbReference type="Pfam" id="PF09860"/>
    </source>
</evidence>
<name>A0A927G7W5_9MICO</name>
<dbReference type="AlphaFoldDB" id="A0A927G7W5"/>
<dbReference type="Pfam" id="PF09860">
    <property type="entry name" value="DUF2087"/>
    <property type="match status" value="1"/>
</dbReference>
<evidence type="ECO:0000313" key="2">
    <source>
        <dbReference type="EMBL" id="MBD8078527.1"/>
    </source>
</evidence>
<sequence length="117" mass="12903">MVPDAAGSLRAAPERFAALLAADAAPPETGPERFLVGGRLLRSPRRLSDRQLVVRYLAAQVLPLEEPVTELTLTKRLARRSADPVALRRAMVDGGLVHRTRDGAEYWRTVVTEFDDV</sequence>
<organism evidence="2 3">
    <name type="scientific">Cellulosimicrobium arenosum</name>
    <dbReference type="NCBI Taxonomy" id="2708133"/>
    <lineage>
        <taxon>Bacteria</taxon>
        <taxon>Bacillati</taxon>
        <taxon>Actinomycetota</taxon>
        <taxon>Actinomycetes</taxon>
        <taxon>Micrococcales</taxon>
        <taxon>Promicromonosporaceae</taxon>
        <taxon>Cellulosimicrobium</taxon>
    </lineage>
</organism>
<dbReference type="InterPro" id="IPR018656">
    <property type="entry name" value="DUF2087"/>
</dbReference>
<accession>A0A927G7W5</accession>